<dbReference type="PATRIC" id="fig|1114963.3.peg.3764"/>
<evidence type="ECO:0000256" key="1">
    <source>
        <dbReference type="SAM" id="MobiDB-lite"/>
    </source>
</evidence>
<feature type="transmembrane region" description="Helical" evidence="2">
    <location>
        <begin position="20"/>
        <end position="39"/>
    </location>
</feature>
<proteinExistence type="predicted"/>
<accession>A0A0J8ACV9</accession>
<reference evidence="3 4" key="1">
    <citation type="journal article" date="2015" name="G3 (Bethesda)">
        <title>Insights into Ongoing Evolution of the Hexachlorocyclohexane Catabolic Pathway from Comparative Genomics of Ten Sphingomonadaceae Strains.</title>
        <authorList>
            <person name="Pearce S.L."/>
            <person name="Oakeshott J.G."/>
            <person name="Pandey G."/>
        </authorList>
    </citation>
    <scope>NUCLEOTIDE SEQUENCE [LARGE SCALE GENOMIC DNA]</scope>
    <source>
        <strain evidence="3 4">LL02</strain>
    </source>
</reference>
<feature type="compositionally biased region" description="Basic and acidic residues" evidence="1">
    <location>
        <begin position="662"/>
        <end position="676"/>
    </location>
</feature>
<keyword evidence="4" id="KW-1185">Reference proteome</keyword>
<keyword evidence="2" id="KW-0472">Membrane</keyword>
<comment type="caution">
    <text evidence="3">The sequence shown here is derived from an EMBL/GenBank/DDBJ whole genome shotgun (WGS) entry which is preliminary data.</text>
</comment>
<sequence length="694" mass="74583">MAEQKRRNAGAEPISRHPLFPVIVALWCGALFGLGSIMVSPQAIEGLVLATGLHKVIPMAAPPLGTTTRILLALAMTGLGAAIGAVVARRIVHPKGAHERSRPAQQLASDGFEAAEPSLADAAETAGAAPAEAQPTEVIRPGRIPGRRRALALNTEDDVVPYEDRAPIPGRDTPILDAQILNVAEFDLDRFDHADPAFRPTPRAPSIETEDDGDLPAWLDAESAWHEPEQDDRVNFAPSVPADAQVFQQVFQAQLNREADDIEGTVETTDAELPIGHPFAPVTNRLFEAYSREVSSVTADPATAEPGFKLLPRLHSGAWSKEEAPKPAPFCAEIEAGQVEAREPETVAELGTWAQNAFDAPTIISAIEDAPVAFEENIFAPQAFAPPFAETTFAEEAFQPDETREDTAPLQAVAVSSEQQASGRIAEANLDDLSHVELLERLALAMGERREQARRAAEIAAAAIPAEFAPLREVPPVAAASPQFTQPGIESEAAFAPVPDAPSEENFDAGFDPHRSIPAALRPVTFEDYAEDYGSDEALPGYIPPRHIGLTSLDTPFEQDRQHDVEASFAPASFPASPFTADEEGENDEDVVLQEGYSSLLNLSRHAAAPQRRFAEVETFEEETDHRGTVHDLLGQEAREAVPFSRPALAPAPVNDAPAPERLFDSPDARPDQETTEKALRAALATLQRMSGAA</sequence>
<gene>
    <name evidence="3" type="ORF">V474_24550</name>
</gene>
<keyword evidence="2" id="KW-1133">Transmembrane helix</keyword>
<dbReference type="EMBL" id="JACU01000008">
    <property type="protein sequence ID" value="KMS52945.1"/>
    <property type="molecule type" value="Genomic_DNA"/>
</dbReference>
<keyword evidence="2" id="KW-0812">Transmembrane</keyword>
<evidence type="ECO:0000313" key="3">
    <source>
        <dbReference type="EMBL" id="KMS52945.1"/>
    </source>
</evidence>
<dbReference type="OrthoDB" id="7505157at2"/>
<protein>
    <submittedName>
        <fullName evidence="3">Uncharacterized protein</fullName>
    </submittedName>
</protein>
<name>A0A0J8ACV9_9SPHN</name>
<dbReference type="AlphaFoldDB" id="A0A0J8ACV9"/>
<dbReference type="RefSeq" id="WP_059152778.1">
    <property type="nucleotide sequence ID" value="NZ_KQ130456.1"/>
</dbReference>
<feature type="transmembrane region" description="Helical" evidence="2">
    <location>
        <begin position="70"/>
        <end position="92"/>
    </location>
</feature>
<dbReference type="Proteomes" id="UP000052268">
    <property type="component" value="Unassembled WGS sequence"/>
</dbReference>
<organism evidence="3 4">
    <name type="scientific">Novosphingobium barchaimii LL02</name>
    <dbReference type="NCBI Taxonomy" id="1114963"/>
    <lineage>
        <taxon>Bacteria</taxon>
        <taxon>Pseudomonadati</taxon>
        <taxon>Pseudomonadota</taxon>
        <taxon>Alphaproteobacteria</taxon>
        <taxon>Sphingomonadales</taxon>
        <taxon>Sphingomonadaceae</taxon>
        <taxon>Novosphingobium</taxon>
    </lineage>
</organism>
<evidence type="ECO:0000313" key="4">
    <source>
        <dbReference type="Proteomes" id="UP000052268"/>
    </source>
</evidence>
<feature type="region of interest" description="Disordered" evidence="1">
    <location>
        <begin position="645"/>
        <end position="676"/>
    </location>
</feature>
<evidence type="ECO:0000256" key="2">
    <source>
        <dbReference type="SAM" id="Phobius"/>
    </source>
</evidence>